<accession>A0A1T3P6M4</accession>
<evidence type="ECO:0000256" key="3">
    <source>
        <dbReference type="RuleBase" id="RU000363"/>
    </source>
</evidence>
<dbReference type="PRINTS" id="PR00081">
    <property type="entry name" value="GDHRDH"/>
</dbReference>
<dbReference type="PRINTS" id="PR00080">
    <property type="entry name" value="SDRFAMILY"/>
</dbReference>
<dbReference type="GO" id="GO:0016020">
    <property type="term" value="C:membrane"/>
    <property type="evidence" value="ECO:0007669"/>
    <property type="project" value="TreeGrafter"/>
</dbReference>
<evidence type="ECO:0000256" key="4">
    <source>
        <dbReference type="SAM" id="MobiDB-lite"/>
    </source>
</evidence>
<comment type="similarity">
    <text evidence="1 3">Belongs to the short-chain dehydrogenases/reductases (SDR) family.</text>
</comment>
<keyword evidence="2" id="KW-0560">Oxidoreductase</keyword>
<dbReference type="InterPro" id="IPR036291">
    <property type="entry name" value="NAD(P)-bd_dom_sf"/>
</dbReference>
<organism evidence="6 7">
    <name type="scientific">Embleya scabrispora</name>
    <dbReference type="NCBI Taxonomy" id="159449"/>
    <lineage>
        <taxon>Bacteria</taxon>
        <taxon>Bacillati</taxon>
        <taxon>Actinomycetota</taxon>
        <taxon>Actinomycetes</taxon>
        <taxon>Kitasatosporales</taxon>
        <taxon>Streptomycetaceae</taxon>
        <taxon>Embleya</taxon>
    </lineage>
</organism>
<dbReference type="GO" id="GO:0016491">
    <property type="term" value="F:oxidoreductase activity"/>
    <property type="evidence" value="ECO:0007669"/>
    <property type="project" value="UniProtKB-KW"/>
</dbReference>
<comment type="caution">
    <text evidence="6">The sequence shown here is derived from an EMBL/GenBank/DDBJ whole genome shotgun (WGS) entry which is preliminary data.</text>
</comment>
<dbReference type="PANTHER" id="PTHR44196">
    <property type="entry name" value="DEHYDROGENASE/REDUCTASE SDR FAMILY MEMBER 7B"/>
    <property type="match status" value="1"/>
</dbReference>
<evidence type="ECO:0000256" key="2">
    <source>
        <dbReference type="ARBA" id="ARBA00023002"/>
    </source>
</evidence>
<dbReference type="Gene3D" id="3.40.50.720">
    <property type="entry name" value="NAD(P)-binding Rossmann-like Domain"/>
    <property type="match status" value="1"/>
</dbReference>
<dbReference type="InterPro" id="IPR002347">
    <property type="entry name" value="SDR_fam"/>
</dbReference>
<proteinExistence type="inferred from homology"/>
<dbReference type="SMART" id="SM00822">
    <property type="entry name" value="PKS_KR"/>
    <property type="match status" value="1"/>
</dbReference>
<evidence type="ECO:0000259" key="5">
    <source>
        <dbReference type="SMART" id="SM00822"/>
    </source>
</evidence>
<evidence type="ECO:0000256" key="1">
    <source>
        <dbReference type="ARBA" id="ARBA00006484"/>
    </source>
</evidence>
<dbReference type="AlphaFoldDB" id="A0A1T3P6M4"/>
<dbReference type="Pfam" id="PF00106">
    <property type="entry name" value="adh_short"/>
    <property type="match status" value="1"/>
</dbReference>
<name>A0A1T3P6M4_9ACTN</name>
<feature type="compositionally biased region" description="Low complexity" evidence="4">
    <location>
        <begin position="282"/>
        <end position="293"/>
    </location>
</feature>
<dbReference type="SUPFAM" id="SSF51735">
    <property type="entry name" value="NAD(P)-binding Rossmann-fold domains"/>
    <property type="match status" value="1"/>
</dbReference>
<sequence>MRTRSRADVWGRTVLVTGGSRGLGLLIAREFARLGARVTICARDEEELVRAAALIRDDTGRSVAWEQCDLSDAQAVDALVAAVTKRHGPVEVLVNNAGIITVGPLATLDVDAFRRAIEVMFMAPVRLTLAVLPGMRERGDGRVINVTSIGGRIAAPHLLPYDCAKFAATGFSEGLRAELAGSGVSVTTAVPGLMRTGSHRAARFTGRRSREYAWFAAAASLPLVSMDAERAARLIVRAGIRRRPELVLTAVAKVAVRAHGLAPATTTRVLSLAARLLPSADSSATSRETSGSSEHAKGTPWTDRVAALGERAAHRWNEPGTS</sequence>
<dbReference type="Proteomes" id="UP000190037">
    <property type="component" value="Unassembled WGS sequence"/>
</dbReference>
<dbReference type="PANTHER" id="PTHR44196:SF1">
    <property type="entry name" value="DEHYDROGENASE_REDUCTASE SDR FAMILY MEMBER 7B"/>
    <property type="match status" value="1"/>
</dbReference>
<dbReference type="InterPro" id="IPR057326">
    <property type="entry name" value="KR_dom"/>
</dbReference>
<protein>
    <submittedName>
        <fullName evidence="6">Short-chain dehydrogenase</fullName>
    </submittedName>
</protein>
<dbReference type="STRING" id="159449.B4N89_00965"/>
<gene>
    <name evidence="6" type="ORF">B4N89_00965</name>
</gene>
<reference evidence="6 7" key="1">
    <citation type="submission" date="2017-03" db="EMBL/GenBank/DDBJ databases">
        <title>Draft genome sequence of Streptomyces scabrisporus NF3, endophyte isolated from Amphipterygium adstringens.</title>
        <authorList>
            <person name="Vazquez M."/>
            <person name="Ceapa C.D."/>
            <person name="Rodriguez Luna D."/>
            <person name="Sanchez Esquivel S."/>
        </authorList>
    </citation>
    <scope>NUCLEOTIDE SEQUENCE [LARGE SCALE GENOMIC DNA]</scope>
    <source>
        <strain evidence="6 7">NF3</strain>
    </source>
</reference>
<feature type="compositionally biased region" description="Basic and acidic residues" evidence="4">
    <location>
        <begin position="311"/>
        <end position="322"/>
    </location>
</feature>
<dbReference type="OrthoDB" id="151996at2"/>
<feature type="region of interest" description="Disordered" evidence="4">
    <location>
        <begin position="281"/>
        <end position="322"/>
    </location>
</feature>
<evidence type="ECO:0000313" key="7">
    <source>
        <dbReference type="Proteomes" id="UP000190037"/>
    </source>
</evidence>
<dbReference type="EMBL" id="MWQN01000001">
    <property type="protein sequence ID" value="OPC84726.1"/>
    <property type="molecule type" value="Genomic_DNA"/>
</dbReference>
<evidence type="ECO:0000313" key="6">
    <source>
        <dbReference type="EMBL" id="OPC84726.1"/>
    </source>
</evidence>
<keyword evidence="7" id="KW-1185">Reference proteome</keyword>
<feature type="domain" description="Ketoreductase" evidence="5">
    <location>
        <begin position="12"/>
        <end position="197"/>
    </location>
</feature>